<dbReference type="InterPro" id="IPR041657">
    <property type="entry name" value="HTH_17"/>
</dbReference>
<evidence type="ECO:0000313" key="3">
    <source>
        <dbReference type="Proteomes" id="UP000059542"/>
    </source>
</evidence>
<dbReference type="AlphaFoldDB" id="A0A0U4ATA9"/>
<feature type="domain" description="Helix-turn-helix" evidence="1">
    <location>
        <begin position="44"/>
        <end position="89"/>
    </location>
</feature>
<gene>
    <name evidence="2" type="ORF">AUC43_17425</name>
</gene>
<dbReference type="Proteomes" id="UP000059542">
    <property type="component" value="Chromosome"/>
</dbReference>
<organism evidence="2 3">
    <name type="scientific">Hymenobacter sedentarius</name>
    <dbReference type="NCBI Taxonomy" id="1411621"/>
    <lineage>
        <taxon>Bacteria</taxon>
        <taxon>Pseudomonadati</taxon>
        <taxon>Bacteroidota</taxon>
        <taxon>Cytophagia</taxon>
        <taxon>Cytophagales</taxon>
        <taxon>Hymenobacteraceae</taxon>
        <taxon>Hymenobacter</taxon>
    </lineage>
</organism>
<evidence type="ECO:0000259" key="1">
    <source>
        <dbReference type="Pfam" id="PF12728"/>
    </source>
</evidence>
<proteinExistence type="predicted"/>
<dbReference type="Pfam" id="PF12728">
    <property type="entry name" value="HTH_17"/>
    <property type="match status" value="1"/>
</dbReference>
<evidence type="ECO:0000313" key="2">
    <source>
        <dbReference type="EMBL" id="ALW86704.1"/>
    </source>
</evidence>
<reference evidence="2 3" key="1">
    <citation type="submission" date="2015-12" db="EMBL/GenBank/DDBJ databases">
        <authorList>
            <person name="Shamseldin A."/>
            <person name="Moawad H."/>
            <person name="Abd El-Rahim W.M."/>
            <person name="Sadowsky M.J."/>
        </authorList>
    </citation>
    <scope>NUCLEOTIDE SEQUENCE [LARGE SCALE GENOMIC DNA]</scope>
    <source>
        <strain evidence="2 3">DG5B</strain>
    </source>
</reference>
<dbReference type="OrthoDB" id="9805928at2"/>
<dbReference type="EMBL" id="CP013909">
    <property type="protein sequence ID" value="ALW86704.1"/>
    <property type="molecule type" value="Genomic_DNA"/>
</dbReference>
<accession>A0A0U4ATA9</accession>
<sequence>MQFTLTLPPDFVQQLAVHLLTDIRQELARQGATNNALAGKTADLLTSKMVAQRLKVHEKTVIRYIRLGRIHAANHGTLARPKYRVSEADCAAFYVANQA</sequence>
<dbReference type="KEGG" id="hyg:AUC43_17425"/>
<keyword evidence="3" id="KW-1185">Reference proteome</keyword>
<protein>
    <recommendedName>
        <fullName evidence="1">Helix-turn-helix domain-containing protein</fullName>
    </recommendedName>
</protein>
<dbReference type="RefSeq" id="WP_068196619.1">
    <property type="nucleotide sequence ID" value="NZ_CP013909.1"/>
</dbReference>
<name>A0A0U4ATA9_9BACT</name>